<organism evidence="1 2">
    <name type="scientific">Ensete ventricosum</name>
    <name type="common">Abyssinian banana</name>
    <name type="synonym">Musa ensete</name>
    <dbReference type="NCBI Taxonomy" id="4639"/>
    <lineage>
        <taxon>Eukaryota</taxon>
        <taxon>Viridiplantae</taxon>
        <taxon>Streptophyta</taxon>
        <taxon>Embryophyta</taxon>
        <taxon>Tracheophyta</taxon>
        <taxon>Spermatophyta</taxon>
        <taxon>Magnoliopsida</taxon>
        <taxon>Liliopsida</taxon>
        <taxon>Zingiberales</taxon>
        <taxon>Musaceae</taxon>
        <taxon>Ensete</taxon>
    </lineage>
</organism>
<protein>
    <submittedName>
        <fullName evidence="1">Uncharacterized protein</fullName>
    </submittedName>
</protein>
<comment type="caution">
    <text evidence="1">The sequence shown here is derived from an EMBL/GenBank/DDBJ whole genome shotgun (WGS) entry which is preliminary data.</text>
</comment>
<sequence>MNYSFHEYIHTYIHTYIGILLLPLLSSDWSKLADRGCGPDGSHTQHRRVTKLDAPGRVLRGWVTILRDDAAPRSIRLLAPPAFGLSLNGCDAMPSCIAYIQGLYFRVAALLGYPARGVTADITRLLTTVPS</sequence>
<reference evidence="1 2" key="1">
    <citation type="journal article" date="2014" name="Agronomy (Basel)">
        <title>A Draft Genome Sequence for Ensete ventricosum, the Drought-Tolerant Tree Against Hunger.</title>
        <authorList>
            <person name="Harrison J."/>
            <person name="Moore K.A."/>
            <person name="Paszkiewicz K."/>
            <person name="Jones T."/>
            <person name="Grant M."/>
            <person name="Ambacheew D."/>
            <person name="Muzemil S."/>
            <person name="Studholme D.J."/>
        </authorList>
    </citation>
    <scope>NUCLEOTIDE SEQUENCE [LARGE SCALE GENOMIC DNA]</scope>
</reference>
<proteinExistence type="predicted"/>
<name>A0A427AGZ7_ENSVE</name>
<evidence type="ECO:0000313" key="2">
    <source>
        <dbReference type="Proteomes" id="UP000287651"/>
    </source>
</evidence>
<accession>A0A427AGZ7</accession>
<gene>
    <name evidence="1" type="ORF">B296_00000551</name>
</gene>
<dbReference type="Proteomes" id="UP000287651">
    <property type="component" value="Unassembled WGS sequence"/>
</dbReference>
<dbReference type="EMBL" id="AMZH03002454">
    <property type="protein sequence ID" value="RRT75529.1"/>
    <property type="molecule type" value="Genomic_DNA"/>
</dbReference>
<dbReference type="AlphaFoldDB" id="A0A427AGZ7"/>
<evidence type="ECO:0000313" key="1">
    <source>
        <dbReference type="EMBL" id="RRT75529.1"/>
    </source>
</evidence>